<evidence type="ECO:0000313" key="2">
    <source>
        <dbReference type="Proteomes" id="UP001362999"/>
    </source>
</evidence>
<keyword evidence="2" id="KW-1185">Reference proteome</keyword>
<dbReference type="AlphaFoldDB" id="A0AAW0DCJ6"/>
<gene>
    <name evidence="1" type="ORF">R3P38DRAFT_3173740</name>
</gene>
<sequence length="105" mass="12732">MRRSARHPARPRVPIDPAKRRFLRFHWPQYLEALDQRTTAQFYKFVIGKYFIAFGYYNLRVAWDGIRREPWITNLDELEERCRLIAHVSTGIQMWYEASDGVWMP</sequence>
<comment type="caution">
    <text evidence="1">The sequence shown here is derived from an EMBL/GenBank/DDBJ whole genome shotgun (WGS) entry which is preliminary data.</text>
</comment>
<name>A0AAW0DCJ6_9AGAR</name>
<accession>A0AAW0DCJ6</accession>
<evidence type="ECO:0000313" key="1">
    <source>
        <dbReference type="EMBL" id="KAK7050391.1"/>
    </source>
</evidence>
<dbReference type="Proteomes" id="UP001362999">
    <property type="component" value="Unassembled WGS sequence"/>
</dbReference>
<reference evidence="1 2" key="1">
    <citation type="journal article" date="2024" name="J Genomics">
        <title>Draft genome sequencing and assembly of Favolaschia claudopus CIRM-BRFM 2984 isolated from oak limbs.</title>
        <authorList>
            <person name="Navarro D."/>
            <person name="Drula E."/>
            <person name="Chaduli D."/>
            <person name="Cazenave R."/>
            <person name="Ahrendt S."/>
            <person name="Wang J."/>
            <person name="Lipzen A."/>
            <person name="Daum C."/>
            <person name="Barry K."/>
            <person name="Grigoriev I.V."/>
            <person name="Favel A."/>
            <person name="Rosso M.N."/>
            <person name="Martin F."/>
        </authorList>
    </citation>
    <scope>NUCLEOTIDE SEQUENCE [LARGE SCALE GENOMIC DNA]</scope>
    <source>
        <strain evidence="1 2">CIRM-BRFM 2984</strain>
    </source>
</reference>
<proteinExistence type="predicted"/>
<protein>
    <submittedName>
        <fullName evidence="1">Uncharacterized protein</fullName>
    </submittedName>
</protein>
<organism evidence="1 2">
    <name type="scientific">Favolaschia claudopus</name>
    <dbReference type="NCBI Taxonomy" id="2862362"/>
    <lineage>
        <taxon>Eukaryota</taxon>
        <taxon>Fungi</taxon>
        <taxon>Dikarya</taxon>
        <taxon>Basidiomycota</taxon>
        <taxon>Agaricomycotina</taxon>
        <taxon>Agaricomycetes</taxon>
        <taxon>Agaricomycetidae</taxon>
        <taxon>Agaricales</taxon>
        <taxon>Marasmiineae</taxon>
        <taxon>Mycenaceae</taxon>
        <taxon>Favolaschia</taxon>
    </lineage>
</organism>
<dbReference type="EMBL" id="JAWWNJ010000008">
    <property type="protein sequence ID" value="KAK7050391.1"/>
    <property type="molecule type" value="Genomic_DNA"/>
</dbReference>